<feature type="compositionally biased region" description="Basic and acidic residues" evidence="2">
    <location>
        <begin position="1314"/>
        <end position="1328"/>
    </location>
</feature>
<feature type="region of interest" description="Disordered" evidence="2">
    <location>
        <begin position="412"/>
        <end position="439"/>
    </location>
</feature>
<feature type="compositionally biased region" description="Polar residues" evidence="2">
    <location>
        <begin position="12"/>
        <end position="25"/>
    </location>
</feature>
<feature type="compositionally biased region" description="Polar residues" evidence="2">
    <location>
        <begin position="498"/>
        <end position="515"/>
    </location>
</feature>
<organism evidence="3 4">
    <name type="scientific">Anopheles quadriannulatus</name>
    <name type="common">Mosquito</name>
    <dbReference type="NCBI Taxonomy" id="34691"/>
    <lineage>
        <taxon>Eukaryota</taxon>
        <taxon>Metazoa</taxon>
        <taxon>Ecdysozoa</taxon>
        <taxon>Arthropoda</taxon>
        <taxon>Hexapoda</taxon>
        <taxon>Insecta</taxon>
        <taxon>Pterygota</taxon>
        <taxon>Neoptera</taxon>
        <taxon>Endopterygota</taxon>
        <taxon>Diptera</taxon>
        <taxon>Nematocera</taxon>
        <taxon>Culicoidea</taxon>
        <taxon>Culicidae</taxon>
        <taxon>Anophelinae</taxon>
        <taxon>Anopheles</taxon>
    </lineage>
</organism>
<feature type="region of interest" description="Disordered" evidence="2">
    <location>
        <begin position="1299"/>
        <end position="1382"/>
    </location>
</feature>
<evidence type="ECO:0000256" key="1">
    <source>
        <dbReference type="ARBA" id="ARBA00008738"/>
    </source>
</evidence>
<feature type="compositionally biased region" description="Basic and acidic residues" evidence="2">
    <location>
        <begin position="1457"/>
        <end position="1472"/>
    </location>
</feature>
<feature type="compositionally biased region" description="Basic and acidic residues" evidence="2">
    <location>
        <begin position="1147"/>
        <end position="1156"/>
    </location>
</feature>
<dbReference type="GO" id="GO:0005879">
    <property type="term" value="C:axonemal microtubule"/>
    <property type="evidence" value="ECO:0007669"/>
    <property type="project" value="TreeGrafter"/>
</dbReference>
<dbReference type="GO" id="GO:0036064">
    <property type="term" value="C:ciliary basal body"/>
    <property type="evidence" value="ECO:0007669"/>
    <property type="project" value="TreeGrafter"/>
</dbReference>
<feature type="compositionally biased region" description="Low complexity" evidence="2">
    <location>
        <begin position="1976"/>
        <end position="1993"/>
    </location>
</feature>
<feature type="compositionally biased region" description="Low complexity" evidence="2">
    <location>
        <begin position="242"/>
        <end position="253"/>
    </location>
</feature>
<feature type="compositionally biased region" description="Polar residues" evidence="2">
    <location>
        <begin position="575"/>
        <end position="585"/>
    </location>
</feature>
<evidence type="ECO:0000313" key="3">
    <source>
        <dbReference type="EnsemblMetazoa" id="AQUA009909-PA"/>
    </source>
</evidence>
<feature type="region of interest" description="Disordered" evidence="2">
    <location>
        <begin position="754"/>
        <end position="773"/>
    </location>
</feature>
<feature type="compositionally biased region" description="Polar residues" evidence="2">
    <location>
        <begin position="185"/>
        <end position="198"/>
    </location>
</feature>
<feature type="compositionally biased region" description="Low complexity" evidence="2">
    <location>
        <begin position="1782"/>
        <end position="1824"/>
    </location>
</feature>
<dbReference type="GO" id="GO:0008017">
    <property type="term" value="F:microtubule binding"/>
    <property type="evidence" value="ECO:0007669"/>
    <property type="project" value="InterPro"/>
</dbReference>
<feature type="compositionally biased region" description="Polar residues" evidence="2">
    <location>
        <begin position="372"/>
        <end position="383"/>
    </location>
</feature>
<feature type="compositionally biased region" description="Low complexity" evidence="2">
    <location>
        <begin position="1499"/>
        <end position="1511"/>
    </location>
</feature>
<feature type="compositionally biased region" description="Low complexity" evidence="2">
    <location>
        <begin position="1731"/>
        <end position="1748"/>
    </location>
</feature>
<feature type="region of interest" description="Disordered" evidence="2">
    <location>
        <begin position="44"/>
        <end position="115"/>
    </location>
</feature>
<dbReference type="GO" id="GO:0036126">
    <property type="term" value="C:sperm flagellum"/>
    <property type="evidence" value="ECO:0007669"/>
    <property type="project" value="TreeGrafter"/>
</dbReference>
<feature type="compositionally biased region" description="Polar residues" evidence="2">
    <location>
        <begin position="429"/>
        <end position="439"/>
    </location>
</feature>
<feature type="region of interest" description="Disordered" evidence="2">
    <location>
        <begin position="1656"/>
        <end position="1864"/>
    </location>
</feature>
<evidence type="ECO:0000256" key="2">
    <source>
        <dbReference type="SAM" id="MobiDB-lite"/>
    </source>
</evidence>
<feature type="compositionally biased region" description="Low complexity" evidence="2">
    <location>
        <begin position="1758"/>
        <end position="1771"/>
    </location>
</feature>
<reference evidence="3" key="1">
    <citation type="submission" date="2020-05" db="UniProtKB">
        <authorList>
            <consortium name="EnsemblMetazoa"/>
        </authorList>
    </citation>
    <scope>IDENTIFICATION</scope>
    <source>
        <strain evidence="3">SANGQUA</strain>
    </source>
</reference>
<feature type="region of interest" description="Disordered" evidence="2">
    <location>
        <begin position="475"/>
        <end position="515"/>
    </location>
</feature>
<feature type="compositionally biased region" description="Low complexity" evidence="2">
    <location>
        <begin position="44"/>
        <end position="78"/>
    </location>
</feature>
<comment type="similarity">
    <text evidence="1">Belongs to the FAM154 family.</text>
</comment>
<feature type="compositionally biased region" description="Low complexity" evidence="2">
    <location>
        <begin position="1697"/>
        <end position="1717"/>
    </location>
</feature>
<feature type="compositionally biased region" description="Basic and acidic residues" evidence="2">
    <location>
        <begin position="1075"/>
        <end position="1104"/>
    </location>
</feature>
<feature type="compositionally biased region" description="Polar residues" evidence="2">
    <location>
        <begin position="1366"/>
        <end position="1380"/>
    </location>
</feature>
<name>A0A182XJ75_ANOQN</name>
<feature type="compositionally biased region" description="Polar residues" evidence="2">
    <location>
        <begin position="1567"/>
        <end position="1612"/>
    </location>
</feature>
<feature type="region of interest" description="Disordered" evidence="2">
    <location>
        <begin position="1"/>
        <end position="25"/>
    </location>
</feature>
<feature type="compositionally biased region" description="Basic and acidic residues" evidence="2">
    <location>
        <begin position="85"/>
        <end position="105"/>
    </location>
</feature>
<dbReference type="PANTHER" id="PTHR31516">
    <property type="entry name" value="STABILIZER OF AXONEMAL MICROTUBULES 2"/>
    <property type="match status" value="1"/>
</dbReference>
<dbReference type="Proteomes" id="UP000076407">
    <property type="component" value="Unassembled WGS sequence"/>
</dbReference>
<feature type="compositionally biased region" description="Basic and acidic residues" evidence="2">
    <location>
        <begin position="1182"/>
        <end position="1233"/>
    </location>
</feature>
<proteinExistence type="inferred from homology"/>
<feature type="compositionally biased region" description="Polar residues" evidence="2">
    <location>
        <begin position="1620"/>
        <end position="1635"/>
    </location>
</feature>
<feature type="compositionally biased region" description="Basic and acidic residues" evidence="2">
    <location>
        <begin position="754"/>
        <end position="766"/>
    </location>
</feature>
<feature type="region of interest" description="Disordered" evidence="2">
    <location>
        <begin position="1119"/>
        <end position="1256"/>
    </location>
</feature>
<protein>
    <recommendedName>
        <fullName evidence="5">Titin</fullName>
    </recommendedName>
</protein>
<dbReference type="VEuPathDB" id="VectorBase:AQUA009909"/>
<feature type="compositionally biased region" description="Basic and acidic residues" evidence="2">
    <location>
        <begin position="1124"/>
        <end position="1139"/>
    </location>
</feature>
<feature type="compositionally biased region" description="Low complexity" evidence="2">
    <location>
        <begin position="475"/>
        <end position="497"/>
    </location>
</feature>
<accession>A0A182XJ75</accession>
<dbReference type="STRING" id="34691.A0A182XJ75"/>
<feature type="compositionally biased region" description="Basic and acidic residues" evidence="2">
    <location>
        <begin position="607"/>
        <end position="620"/>
    </location>
</feature>
<feature type="compositionally biased region" description="Basic and acidic residues" evidence="2">
    <location>
        <begin position="1162"/>
        <end position="1174"/>
    </location>
</feature>
<feature type="region of interest" description="Disordered" evidence="2">
    <location>
        <begin position="1567"/>
        <end position="1635"/>
    </location>
</feature>
<sequence length="2070" mass="225869">MGLNNRDKQAKLKTQSLLDSERAGQQTVTTVTVDHGTVAMPLESMATVSSSTANSSSSFQQSSSSSSSTTSKVQSSAVESTVQRKSSDGRVISEVREQGSKKDGPKFSTVSSMRSEANRAKQIDSFIEEIHHIASDTIGSTALIGAPAGMELPAGTVTQKTVLLSGGESARKQSYVSESVDGGHTTLQSSVSGDASQQVISTIGPSKIEISKMALDSSAVSSSSTSKVMQSSSSAITKKEQQQSSSLSSSSQSAMRSEKNVSESSAISSSHKSESKQSKSSHTTSSSSSSSTSKLMSSAQSKAQSVSETFQSSAHGTSDSAQSGRQTDTLSMNGGRQSLSTVQSSHLPDHSTYDQKSFQLVDGDGKTRQQHDSQSYSMAQSQAPTTKIVYDSAGNQITSTSSSYQAAQGYSTSSFQSSDGVDLSKSAKDSSAGTAKLRQTANNQNQVLYDTAGNRITTTGSSSYQAAQGYSSSSFQSSEAMDSKSSNDYMSSTSTSTKQSHNVSTSKGMTSSSAKDSIIDSTTLDNYSVQLHDSSTGQQHSNNMLMKTESAHTVASLSSAHDALASTIQSTQLITESASEAQQRQQHSESTKTYETSSHYAQMDEESCSRRKTSEYREQRESNAAILKRKIYDEHGRRLNLIDEKIVPKDIVTADLQDDVTNVTKTSFEAKLFNPKLKRWELVDQKTILEKDITTDIPVEIVQELEVERPELANITTTIQMTKVYDAKTKQWKTIDQKKHIDVLEKITFLEESSGRSELDESERTKNMKSMDMVDRVTIKEVSDLSDQKRNQINKTSKRTDQQTIQEQCICEICTCGRHNCYNCGGGTATTQTKSSKYTATSNSENFYHQENFTSELSAQATSGRRGTWTIEDAEDHLNRRESYTIEHSSTANETSERRLTWTKDDLEKNDVTKLKADYVRPKPIKHEDNLKPEGAFTVPERAGYTPGERVKPIKPDDNLRPEGEFTTPEKHQYRPAERPRQVRPEDNLRPEGDFEKPEKPQYRPAEQRPKPVRHDDNLRPEGDFERPEKSPFRPAERPKQVRPEDNLKPEGGFEKPEKPQYRPAERPKQVKPQDNLRPEGDFERPKPTPVGKPDRAQIVKHEDNLRVEGNFERVEKTVFVAGERPKPIKPDDNLRPEGDFMTPEKQQFRPAERPKQIKPQDNLRPEGDFERPQKSPIGPGERPKPIRHDDNLRPEGSFERPEKATFKPAERPKQIRPEDNLRTEGEFEKPEKPQFLPAERPKQVKPQDNLQIEGDYNTFKEYTEQKQRKEAILKEVHEPGIADGAVLVTTQTVTTILKGEKKQPTGRQVTSSEVHDHATRSESESFTHSHSQHQQQHHTSEQVSSSTAINRAQRIEASTNERDQTTSQRSATKHSQSIHDVSGRNVAESITNHSQHHVVNGKTVVGGMTEHQSHSSHSLQSSSSSSKVHQTSSSTMQQHSSAIKSSSSSSSSNTHQHQDSLHQLQHGETRHTRTNGTTVTGDDGGPMPGGVQHHTREQVTGSQVSSSSSKVVIDGKVVTDKSASSKLASEKLAIDGVVVTDKSFVERQKTGFDGMESISNVHTTGQGVHGATGSSLQDTTNASMGSHSATKTQSQTRSTNNIIHAESSTNGHPVGRRNGSLTTSSQAGSGQMAETQVKKLIGGKWVTKTIKTESKSFAQDHHQHGAVHGDSKMVHSDHVAHQQHQTQSAGTEMHSHSMSTSSSSVSKSQSSSTIVSDKTVQRGMRETTVSAGSPSGRPAAGARGGSSIVLGESTFDSSSSKRQQTSTTTKLIGGKLVHVTNASDSNNNSSAGKASAQNASNAHHSSLQEQLSSQTASSTSTASNVMKSSRTSESSTARNTSTIGQQSSTSQQQQQQQQYNRKNTFASSENVNNSILCRPAQTSNATTTQHAANGVAGGMSVSGSIQRKSISNLNDSAMYSTTNRTSYSSLHRRGKESAESRMQDYVKTLETGTITNRTVRGQPCPPPTLAGTGLSNSSSTVTASSSTSMSAANQKSLRDYHSAMNVTRSSSTKANASSISFGDDKFHGTSSYKVQYIQQHEGRCPAAAHDNLKLSKVTKQHTYYVRDKK</sequence>
<feature type="region of interest" description="Disordered" evidence="2">
    <location>
        <begin position="1955"/>
        <end position="1996"/>
    </location>
</feature>
<evidence type="ECO:0000313" key="4">
    <source>
        <dbReference type="Proteomes" id="UP000076407"/>
    </source>
</evidence>
<feature type="compositionally biased region" description="Basic and acidic residues" evidence="2">
    <location>
        <begin position="1"/>
        <end position="10"/>
    </location>
</feature>
<dbReference type="PANTHER" id="PTHR31516:SF16">
    <property type="entry name" value="TITIN"/>
    <property type="match status" value="1"/>
</dbReference>
<dbReference type="GO" id="GO:0005814">
    <property type="term" value="C:centriole"/>
    <property type="evidence" value="ECO:0007669"/>
    <property type="project" value="TreeGrafter"/>
</dbReference>
<feature type="region of interest" description="Disordered" evidence="2">
    <location>
        <begin position="231"/>
        <end position="383"/>
    </location>
</feature>
<feature type="compositionally biased region" description="Low complexity" evidence="2">
    <location>
        <begin position="1416"/>
        <end position="1453"/>
    </location>
</feature>
<feature type="compositionally biased region" description="Polar residues" evidence="2">
    <location>
        <begin position="1825"/>
        <end position="1845"/>
    </location>
</feature>
<feature type="compositionally biased region" description="Polar residues" evidence="2">
    <location>
        <begin position="303"/>
        <end position="346"/>
    </location>
</feature>
<feature type="compositionally biased region" description="Low complexity" evidence="2">
    <location>
        <begin position="1846"/>
        <end position="1859"/>
    </location>
</feature>
<feature type="region of interest" description="Disordered" evidence="2">
    <location>
        <begin position="575"/>
        <end position="620"/>
    </location>
</feature>
<feature type="compositionally biased region" description="Low complexity" evidence="2">
    <location>
        <begin position="278"/>
        <end position="302"/>
    </location>
</feature>
<feature type="compositionally biased region" description="Basic and acidic residues" evidence="2">
    <location>
        <begin position="949"/>
        <end position="1069"/>
    </location>
</feature>
<evidence type="ECO:0008006" key="5">
    <source>
        <dbReference type="Google" id="ProtNLM"/>
    </source>
</evidence>
<feature type="compositionally biased region" description="Basic and acidic residues" evidence="2">
    <location>
        <begin position="1656"/>
        <end position="1681"/>
    </location>
</feature>
<keyword evidence="4" id="KW-1185">Reference proteome</keyword>
<dbReference type="InterPro" id="IPR033336">
    <property type="entry name" value="SAXO1/2"/>
</dbReference>
<feature type="region of interest" description="Disordered" evidence="2">
    <location>
        <begin position="925"/>
        <end position="1104"/>
    </location>
</feature>
<feature type="region of interest" description="Disordered" evidence="2">
    <location>
        <begin position="174"/>
        <end position="198"/>
    </location>
</feature>
<feature type="region of interest" description="Disordered" evidence="2">
    <location>
        <begin position="1409"/>
        <end position="1511"/>
    </location>
</feature>
<dbReference type="EnsemblMetazoa" id="AQUA009909-RA">
    <property type="protein sequence ID" value="AQUA009909-PA"/>
    <property type="gene ID" value="AQUA009909"/>
</dbReference>